<comment type="caution">
    <text evidence="4">The sequence shown here is derived from an EMBL/GenBank/DDBJ whole genome shotgun (WGS) entry which is preliminary data.</text>
</comment>
<evidence type="ECO:0000313" key="4">
    <source>
        <dbReference type="EMBL" id="KAK9912071.1"/>
    </source>
</evidence>
<feature type="region of interest" description="Disordered" evidence="2">
    <location>
        <begin position="1"/>
        <end position="119"/>
    </location>
</feature>
<keyword evidence="1" id="KW-0862">Zinc</keyword>
<protein>
    <recommendedName>
        <fullName evidence="3">CCHC-type domain-containing protein</fullName>
    </recommendedName>
</protein>
<dbReference type="PROSITE" id="PS50158">
    <property type="entry name" value="ZF_CCHC"/>
    <property type="match status" value="1"/>
</dbReference>
<proteinExistence type="predicted"/>
<name>A0AAW1VYE2_RUBAR</name>
<feature type="compositionally biased region" description="Basic residues" evidence="2">
    <location>
        <begin position="49"/>
        <end position="58"/>
    </location>
</feature>
<accession>A0AAW1VYE2</accession>
<keyword evidence="5" id="KW-1185">Reference proteome</keyword>
<evidence type="ECO:0000256" key="2">
    <source>
        <dbReference type="SAM" id="MobiDB-lite"/>
    </source>
</evidence>
<keyword evidence="1" id="KW-0863">Zinc-finger</keyword>
<organism evidence="4 5">
    <name type="scientific">Rubus argutus</name>
    <name type="common">Southern blackberry</name>
    <dbReference type="NCBI Taxonomy" id="59490"/>
    <lineage>
        <taxon>Eukaryota</taxon>
        <taxon>Viridiplantae</taxon>
        <taxon>Streptophyta</taxon>
        <taxon>Embryophyta</taxon>
        <taxon>Tracheophyta</taxon>
        <taxon>Spermatophyta</taxon>
        <taxon>Magnoliopsida</taxon>
        <taxon>eudicotyledons</taxon>
        <taxon>Gunneridae</taxon>
        <taxon>Pentapetalae</taxon>
        <taxon>rosids</taxon>
        <taxon>fabids</taxon>
        <taxon>Rosales</taxon>
        <taxon>Rosaceae</taxon>
        <taxon>Rosoideae</taxon>
        <taxon>Rosoideae incertae sedis</taxon>
        <taxon>Rubus</taxon>
    </lineage>
</organism>
<evidence type="ECO:0000259" key="3">
    <source>
        <dbReference type="PROSITE" id="PS50158"/>
    </source>
</evidence>
<feature type="compositionally biased region" description="Polar residues" evidence="2">
    <location>
        <begin position="62"/>
        <end position="83"/>
    </location>
</feature>
<dbReference type="GO" id="GO:0008270">
    <property type="term" value="F:zinc ion binding"/>
    <property type="evidence" value="ECO:0007669"/>
    <property type="project" value="UniProtKB-KW"/>
</dbReference>
<dbReference type="EMBL" id="JBEDUW010000007">
    <property type="protein sequence ID" value="KAK9912071.1"/>
    <property type="molecule type" value="Genomic_DNA"/>
</dbReference>
<gene>
    <name evidence="4" type="ORF">M0R45_035946</name>
</gene>
<dbReference type="Proteomes" id="UP001457282">
    <property type="component" value="Unassembled WGS sequence"/>
</dbReference>
<dbReference type="GO" id="GO:0003676">
    <property type="term" value="F:nucleic acid binding"/>
    <property type="evidence" value="ECO:0007669"/>
    <property type="project" value="InterPro"/>
</dbReference>
<reference evidence="4 5" key="1">
    <citation type="journal article" date="2023" name="G3 (Bethesda)">
        <title>A chromosome-length genome assembly and annotation of blackberry (Rubus argutus, cv. 'Hillquist').</title>
        <authorList>
            <person name="Bruna T."/>
            <person name="Aryal R."/>
            <person name="Dudchenko O."/>
            <person name="Sargent D.J."/>
            <person name="Mead D."/>
            <person name="Buti M."/>
            <person name="Cavallini A."/>
            <person name="Hytonen T."/>
            <person name="Andres J."/>
            <person name="Pham M."/>
            <person name="Weisz D."/>
            <person name="Mascagni F."/>
            <person name="Usai G."/>
            <person name="Natali L."/>
            <person name="Bassil N."/>
            <person name="Fernandez G.E."/>
            <person name="Lomsadze A."/>
            <person name="Armour M."/>
            <person name="Olukolu B."/>
            <person name="Poorten T."/>
            <person name="Britton C."/>
            <person name="Davik J."/>
            <person name="Ashrafi H."/>
            <person name="Aiden E.L."/>
            <person name="Borodovsky M."/>
            <person name="Worthington M."/>
        </authorList>
    </citation>
    <scope>NUCLEOTIDE SEQUENCE [LARGE SCALE GENOMIC DNA]</scope>
    <source>
        <strain evidence="4">PI 553951</strain>
    </source>
</reference>
<dbReference type="InterPro" id="IPR001878">
    <property type="entry name" value="Znf_CCHC"/>
</dbReference>
<dbReference type="InterPro" id="IPR036875">
    <property type="entry name" value="Znf_CCHC_sf"/>
</dbReference>
<dbReference type="SUPFAM" id="SSF57756">
    <property type="entry name" value="Retrovirus zinc finger-like domains"/>
    <property type="match status" value="1"/>
</dbReference>
<sequence>MQYQLFSQKGPGRPKLSRNKEPNELPPPAGTTKLPKSYYSKNKCGKCGQKGHNRRSCGKRIQPTNASQDDITPSQPFSSSQSIGAEPRRTTLARKQVPYRQARGTNISNDAASKPIWRP</sequence>
<evidence type="ECO:0000256" key="1">
    <source>
        <dbReference type="PROSITE-ProRule" id="PRU00047"/>
    </source>
</evidence>
<feature type="domain" description="CCHC-type" evidence="3">
    <location>
        <begin position="43"/>
        <end position="57"/>
    </location>
</feature>
<evidence type="ECO:0000313" key="5">
    <source>
        <dbReference type="Proteomes" id="UP001457282"/>
    </source>
</evidence>
<dbReference type="AlphaFoldDB" id="A0AAW1VYE2"/>
<keyword evidence="1" id="KW-0479">Metal-binding</keyword>